<name>A0A938WX96_9BIFI</name>
<evidence type="ECO:0000256" key="1">
    <source>
        <dbReference type="PROSITE-ProRule" id="PRU00409"/>
    </source>
</evidence>
<keyword evidence="1" id="KW-0067">ATP-binding</keyword>
<proteinExistence type="predicted"/>
<protein>
    <recommendedName>
        <fullName evidence="2">ATP-grasp domain-containing protein</fullName>
    </recommendedName>
</protein>
<reference evidence="3" key="2">
    <citation type="journal article" date="2021" name="Sci. Rep.">
        <title>The distribution of antibiotic resistance genes in chicken gut microbiota commensals.</title>
        <authorList>
            <person name="Juricova H."/>
            <person name="Matiasovicova J."/>
            <person name="Kubasova T."/>
            <person name="Cejkova D."/>
            <person name="Rychlik I."/>
        </authorList>
    </citation>
    <scope>NUCLEOTIDE SEQUENCE</scope>
    <source>
        <strain evidence="3">An836</strain>
    </source>
</reference>
<comment type="caution">
    <text evidence="3">The sequence shown here is derived from an EMBL/GenBank/DDBJ whole genome shotgun (WGS) entry which is preliminary data.</text>
</comment>
<dbReference type="Gene3D" id="3.30.470.20">
    <property type="entry name" value="ATP-grasp fold, B domain"/>
    <property type="match status" value="1"/>
</dbReference>
<dbReference type="InterPro" id="IPR005479">
    <property type="entry name" value="CPAse_ATP-bd"/>
</dbReference>
<dbReference type="EMBL" id="JACLYU010000001">
    <property type="protein sequence ID" value="MBM6698969.1"/>
    <property type="molecule type" value="Genomic_DNA"/>
</dbReference>
<evidence type="ECO:0000313" key="3">
    <source>
        <dbReference type="EMBL" id="MBM6698969.1"/>
    </source>
</evidence>
<dbReference type="PROSITE" id="PS50975">
    <property type="entry name" value="ATP_GRASP"/>
    <property type="match status" value="1"/>
</dbReference>
<dbReference type="AlphaFoldDB" id="A0A938WX96"/>
<dbReference type="InterPro" id="IPR011761">
    <property type="entry name" value="ATP-grasp"/>
</dbReference>
<dbReference type="GO" id="GO:0046872">
    <property type="term" value="F:metal ion binding"/>
    <property type="evidence" value="ECO:0007669"/>
    <property type="project" value="InterPro"/>
</dbReference>
<reference evidence="3" key="1">
    <citation type="submission" date="2020-08" db="EMBL/GenBank/DDBJ databases">
        <authorList>
            <person name="Cejkova D."/>
            <person name="Kubasova T."/>
            <person name="Jahodarova E."/>
            <person name="Rychlik I."/>
        </authorList>
    </citation>
    <scope>NUCLEOTIDE SEQUENCE</scope>
    <source>
        <strain evidence="3">An836</strain>
    </source>
</reference>
<keyword evidence="1" id="KW-0547">Nucleotide-binding</keyword>
<sequence length="366" mass="42676">MSTSRFCEYRVVPGIDRESVLLPYLVTLGRQLAQERKIPLLLGVGDWYVRLISQNKAQLSPWFTVPYIDFPLLDRITQKDEFYHICERLNIPYPRTWEVDCSDPDATVDARSFTYPLIAKPSNSALYHYVQFEGQEKVFTIETPEKLTWLVETLKRSSYDKALLIQEYIPGDDARLRSITCFCDAEGNVSVSCMGKVVLQDHDPTAIGNPVCIIDDYDQEVLDQAARFLNEVGYEGYANFDAKFDERDGTYKFFEINTRPGRNTYYVTLAGENFVKPIVEHYVLGHDAEPTLANHRFAYRVIPTMVIRRYADPSSWQQVRQRLHDHRDGCPLFYRKDTLAHNFWSLLTYLHQIIKFHRYVGSRPRQ</sequence>
<evidence type="ECO:0000313" key="4">
    <source>
        <dbReference type="Proteomes" id="UP000718821"/>
    </source>
</evidence>
<dbReference type="SUPFAM" id="SSF56059">
    <property type="entry name" value="Glutathione synthetase ATP-binding domain-like"/>
    <property type="match status" value="1"/>
</dbReference>
<dbReference type="Proteomes" id="UP000718821">
    <property type="component" value="Unassembled WGS sequence"/>
</dbReference>
<dbReference type="Pfam" id="PF02786">
    <property type="entry name" value="CPSase_L_D2"/>
    <property type="match status" value="1"/>
</dbReference>
<dbReference type="GO" id="GO:0005524">
    <property type="term" value="F:ATP binding"/>
    <property type="evidence" value="ECO:0007669"/>
    <property type="project" value="UniProtKB-UniRule"/>
</dbReference>
<feature type="domain" description="ATP-grasp" evidence="2">
    <location>
        <begin position="83"/>
        <end position="283"/>
    </location>
</feature>
<dbReference type="RefSeq" id="WP_204467298.1">
    <property type="nucleotide sequence ID" value="NZ_JACLYU010000001.1"/>
</dbReference>
<keyword evidence="4" id="KW-1185">Reference proteome</keyword>
<organism evidence="3 4">
    <name type="scientific">Bifidobacterium pullorum subsp. saeculare</name>
    <dbReference type="NCBI Taxonomy" id="78257"/>
    <lineage>
        <taxon>Bacteria</taxon>
        <taxon>Bacillati</taxon>
        <taxon>Actinomycetota</taxon>
        <taxon>Actinomycetes</taxon>
        <taxon>Bifidobacteriales</taxon>
        <taxon>Bifidobacteriaceae</taxon>
        <taxon>Bifidobacterium</taxon>
    </lineage>
</organism>
<gene>
    <name evidence="3" type="ORF">H7U32_01225</name>
</gene>
<evidence type="ECO:0000259" key="2">
    <source>
        <dbReference type="PROSITE" id="PS50975"/>
    </source>
</evidence>
<accession>A0A938WX96</accession>